<proteinExistence type="predicted"/>
<reference evidence="2" key="1">
    <citation type="submission" date="2018-04" db="EMBL/GenBank/DDBJ databases">
        <authorList>
            <person name="Jy Z."/>
        </authorList>
    </citation>
    <scope>NUCLEOTIDE SEQUENCE</scope>
    <source>
        <strain evidence="3">AS13</strain>
        <strain evidence="2">LA18</strain>
    </source>
</reference>
<dbReference type="InterPro" id="IPR046668">
    <property type="entry name" value="DUF6538"/>
</dbReference>
<evidence type="ECO:0000313" key="3">
    <source>
        <dbReference type="EMBL" id="MDN4578157.1"/>
    </source>
</evidence>
<gene>
    <name evidence="2" type="ORF">DBA34_10130</name>
    <name evidence="3" type="ORF">DBB29_08510</name>
</gene>
<sequence>MITVSTKRPTYLTTTPSGVYAFIIGVPNDLYVPGMSTMVRRSLHTRCRAQARGLASRIAFDCHMLFDAVRDAGDGTIKARLPDTIRAVVDKALGAAAPAAPAMVPIVDQAVAAFQAELDAMWNAPAPLVVSPEPEPVHPHVHAVLLNQADGPTYRTRFAAFEHGPGRAHRVRRWTVLRHVRSPFDQNVKVD</sequence>
<dbReference type="RefSeq" id="WP_301234471.1">
    <property type="nucleotide sequence ID" value="NZ_QAIC01000037.1"/>
</dbReference>
<dbReference type="Pfam" id="PF20172">
    <property type="entry name" value="DUF6538"/>
    <property type="match status" value="1"/>
</dbReference>
<evidence type="ECO:0000259" key="1">
    <source>
        <dbReference type="Pfam" id="PF20172"/>
    </source>
</evidence>
<dbReference type="Proteomes" id="UP001172788">
    <property type="component" value="Unassembled WGS sequence"/>
</dbReference>
<evidence type="ECO:0000313" key="5">
    <source>
        <dbReference type="Proteomes" id="UP001172791"/>
    </source>
</evidence>
<dbReference type="EMBL" id="QAIC01000037">
    <property type="protein sequence ID" value="MDN4573615.1"/>
    <property type="molecule type" value="Genomic_DNA"/>
</dbReference>
<feature type="domain" description="DUF6538" evidence="1">
    <location>
        <begin position="17"/>
        <end position="70"/>
    </location>
</feature>
<dbReference type="AlphaFoldDB" id="A0AAW7MM51"/>
<organism evidence="2 5">
    <name type="scientific">Pandoraea cepalis</name>
    <dbReference type="NCBI Taxonomy" id="2508294"/>
    <lineage>
        <taxon>Bacteria</taxon>
        <taxon>Pseudomonadati</taxon>
        <taxon>Pseudomonadota</taxon>
        <taxon>Betaproteobacteria</taxon>
        <taxon>Burkholderiales</taxon>
        <taxon>Burkholderiaceae</taxon>
        <taxon>Pandoraea</taxon>
    </lineage>
</organism>
<evidence type="ECO:0000313" key="2">
    <source>
        <dbReference type="EMBL" id="MDN4573615.1"/>
    </source>
</evidence>
<dbReference type="EMBL" id="QAID01000035">
    <property type="protein sequence ID" value="MDN4578157.1"/>
    <property type="molecule type" value="Genomic_DNA"/>
</dbReference>
<keyword evidence="4" id="KW-1185">Reference proteome</keyword>
<name>A0AAW7MM51_9BURK</name>
<dbReference type="Proteomes" id="UP001172791">
    <property type="component" value="Unassembled WGS sequence"/>
</dbReference>
<accession>A0AAW7MM51</accession>
<comment type="caution">
    <text evidence="2">The sequence shown here is derived from an EMBL/GenBank/DDBJ whole genome shotgun (WGS) entry which is preliminary data.</text>
</comment>
<protein>
    <recommendedName>
        <fullName evidence="1">DUF6538 domain-containing protein</fullName>
    </recommendedName>
</protein>
<evidence type="ECO:0000313" key="4">
    <source>
        <dbReference type="Proteomes" id="UP001172788"/>
    </source>
</evidence>